<keyword evidence="3" id="KW-0378">Hydrolase</keyword>
<dbReference type="FunFam" id="1.10.287.1080:FF:000001">
    <property type="entry name" value="Nucleoside triphosphate pyrophosphohydrolase"/>
    <property type="match status" value="1"/>
</dbReference>
<dbReference type="PANTHER" id="PTHR30522">
    <property type="entry name" value="NUCLEOSIDE TRIPHOSPHATE PYROPHOSPHOHYDROLASE"/>
    <property type="match status" value="1"/>
</dbReference>
<dbReference type="GO" id="GO:0046076">
    <property type="term" value="P:dTTP catabolic process"/>
    <property type="evidence" value="ECO:0007669"/>
    <property type="project" value="TreeGrafter"/>
</dbReference>
<dbReference type="RefSeq" id="WP_322877204.1">
    <property type="nucleotide sequence ID" value="NZ_JAVMIP010000002.1"/>
</dbReference>
<dbReference type="Pfam" id="PF01503">
    <property type="entry name" value="PRA-PH"/>
    <property type="match status" value="1"/>
</dbReference>
<dbReference type="NCBIfam" id="NF007113">
    <property type="entry name" value="PRK09562.1"/>
    <property type="match status" value="1"/>
</dbReference>
<dbReference type="NCBIfam" id="TIGR00444">
    <property type="entry name" value="mazG"/>
    <property type="match status" value="1"/>
</dbReference>
<protein>
    <submittedName>
        <fullName evidence="3">Nucleoside triphosphate pyrophosphohydrolase</fullName>
        <ecNumber evidence="3">3.6.1.9</ecNumber>
    </submittedName>
</protein>
<dbReference type="GO" id="GO:0046081">
    <property type="term" value="P:dUTP catabolic process"/>
    <property type="evidence" value="ECO:0007669"/>
    <property type="project" value="TreeGrafter"/>
</dbReference>
<organism evidence="3 4">
    <name type="scientific">Pseudocalidococcus azoricus BACA0444</name>
    <dbReference type="NCBI Taxonomy" id="2918990"/>
    <lineage>
        <taxon>Bacteria</taxon>
        <taxon>Bacillati</taxon>
        <taxon>Cyanobacteriota</taxon>
        <taxon>Cyanophyceae</taxon>
        <taxon>Acaryochloridales</taxon>
        <taxon>Thermosynechococcaceae</taxon>
        <taxon>Pseudocalidococcus</taxon>
        <taxon>Pseudocalidococcus azoricus</taxon>
    </lineage>
</organism>
<gene>
    <name evidence="3" type="primary">mazG</name>
    <name evidence="3" type="ORF">RIF25_03715</name>
</gene>
<feature type="domain" description="NTP pyrophosphohydrolase MazG-like" evidence="2">
    <location>
        <begin position="124"/>
        <end position="197"/>
    </location>
</feature>
<name>A0AAE4FPL4_9CYAN</name>
<dbReference type="CDD" id="cd11529">
    <property type="entry name" value="NTP-PPase_MazG_Cterm"/>
    <property type="match status" value="1"/>
</dbReference>
<dbReference type="EC" id="3.6.1.9" evidence="3"/>
<dbReference type="Pfam" id="PF03819">
    <property type="entry name" value="MazG"/>
    <property type="match status" value="1"/>
</dbReference>
<dbReference type="GO" id="GO:0046047">
    <property type="term" value="P:TTP catabolic process"/>
    <property type="evidence" value="ECO:0007669"/>
    <property type="project" value="TreeGrafter"/>
</dbReference>
<feature type="region of interest" description="Disordered" evidence="1">
    <location>
        <begin position="355"/>
        <end position="385"/>
    </location>
</feature>
<dbReference type="EMBL" id="JAVMIP010000002">
    <property type="protein sequence ID" value="MDS3859909.1"/>
    <property type="molecule type" value="Genomic_DNA"/>
</dbReference>
<dbReference type="InterPro" id="IPR011551">
    <property type="entry name" value="NTP_PyrPHydrolase_MazG"/>
</dbReference>
<dbReference type="GO" id="GO:0006203">
    <property type="term" value="P:dGTP catabolic process"/>
    <property type="evidence" value="ECO:0007669"/>
    <property type="project" value="TreeGrafter"/>
</dbReference>
<comment type="caution">
    <text evidence="3">The sequence shown here is derived from an EMBL/GenBank/DDBJ whole genome shotgun (WGS) entry which is preliminary data.</text>
</comment>
<dbReference type="GO" id="GO:0047429">
    <property type="term" value="F:nucleoside triphosphate diphosphatase activity"/>
    <property type="evidence" value="ECO:0007669"/>
    <property type="project" value="UniProtKB-EC"/>
</dbReference>
<dbReference type="InterPro" id="IPR048011">
    <property type="entry name" value="NTP-PPase_MazG-like_C"/>
</dbReference>
<proteinExistence type="predicted"/>
<evidence type="ECO:0000256" key="1">
    <source>
        <dbReference type="SAM" id="MobiDB-lite"/>
    </source>
</evidence>
<accession>A0AAE4FPL4</accession>
<dbReference type="PANTHER" id="PTHR30522:SF0">
    <property type="entry name" value="NUCLEOSIDE TRIPHOSPHATE PYROPHOSPHOHYDROLASE"/>
    <property type="match status" value="1"/>
</dbReference>
<keyword evidence="4" id="KW-1185">Reference proteome</keyword>
<dbReference type="GO" id="GO:0006950">
    <property type="term" value="P:response to stress"/>
    <property type="evidence" value="ECO:0007669"/>
    <property type="project" value="UniProtKB-ARBA"/>
</dbReference>
<evidence type="ECO:0000259" key="2">
    <source>
        <dbReference type="Pfam" id="PF03819"/>
    </source>
</evidence>
<dbReference type="AlphaFoldDB" id="A0AAE4FPL4"/>
<dbReference type="Gene3D" id="1.10.287.1080">
    <property type="entry name" value="MazG-like"/>
    <property type="match status" value="2"/>
</dbReference>
<dbReference type="InterPro" id="IPR004518">
    <property type="entry name" value="MazG-like_dom"/>
</dbReference>
<dbReference type="InterPro" id="IPR021130">
    <property type="entry name" value="PRib-ATP_PPHydrolase-like"/>
</dbReference>
<dbReference type="InterPro" id="IPR048015">
    <property type="entry name" value="NTP-PPase_MazG-like_N"/>
</dbReference>
<evidence type="ECO:0000313" key="3">
    <source>
        <dbReference type="EMBL" id="MDS3859909.1"/>
    </source>
</evidence>
<feature type="compositionally biased region" description="Pro residues" evidence="1">
    <location>
        <begin position="364"/>
        <end position="374"/>
    </location>
</feature>
<dbReference type="Proteomes" id="UP001268256">
    <property type="component" value="Unassembled WGS sequence"/>
</dbReference>
<dbReference type="GO" id="GO:0046061">
    <property type="term" value="P:dATP catabolic process"/>
    <property type="evidence" value="ECO:0007669"/>
    <property type="project" value="TreeGrafter"/>
</dbReference>
<dbReference type="GO" id="GO:0046052">
    <property type="term" value="P:UTP catabolic process"/>
    <property type="evidence" value="ECO:0007669"/>
    <property type="project" value="TreeGrafter"/>
</dbReference>
<dbReference type="CDD" id="cd11528">
    <property type="entry name" value="NTP-PPase_MazG_Nterm"/>
    <property type="match status" value="1"/>
</dbReference>
<evidence type="ECO:0000313" key="4">
    <source>
        <dbReference type="Proteomes" id="UP001268256"/>
    </source>
</evidence>
<dbReference type="SUPFAM" id="SSF101386">
    <property type="entry name" value="all-alpha NTP pyrophosphatases"/>
    <property type="match status" value="2"/>
</dbReference>
<sequence length="385" mass="42621">MLPGPILTHLQVLPAAAFMAQTADLNLAQPHLITNLLAGETLLELADLLLSLYAPDYPITLIFSEQTSQTLPLKIWLQQADSPAPSQIYLPPQPTPPLSAIQALVNVVAQLRHPETGCPWDLAQTPETLTPYVIEEAYEVVAAIQDQNPQAIAEELGDLLLQVILQAQIAQESAQFTLADVATRITEKLIRRHPHVFADVELRTPEEVHLQWETIKAQEKGYDGEPPLSQKLDRYARTLPPLQAGIKIAEKATAAGFDWPDIAGVWEKFYEELAEFQESLLQGGLAEQESELGDLLFTVICLAQKSELDPIKALQGTHRRFIQRLEKMEAAIDRPLSDYSLAELETFWQQAKKALRDQAQIPSPDIPAPGPEPTSPEVTPELGES</sequence>
<reference evidence="4" key="1">
    <citation type="submission" date="2023-07" db="EMBL/GenBank/DDBJ databases">
        <authorList>
            <person name="Luz R."/>
            <person name="Cordeiro R."/>
            <person name="Fonseca A."/>
            <person name="Goncalves V."/>
        </authorList>
    </citation>
    <scope>NUCLEOTIDE SEQUENCE [LARGE SCALE GENOMIC DNA]</scope>
    <source>
        <strain evidence="4">BACA0444</strain>
    </source>
</reference>